<dbReference type="Pfam" id="PF00089">
    <property type="entry name" value="Trypsin"/>
    <property type="match status" value="1"/>
</dbReference>
<reference evidence="11" key="2">
    <citation type="journal article" date="2020" name="Biotechnol. Bioeng.">
        <title>Chromosome-scale scaffolds for the Chinese hamster reference genome assembly to facilitate the study of the CHO epigenome.</title>
        <authorList>
            <person name="Hilliard W."/>
            <person name="MacDonald M."/>
            <person name="Lee K.H."/>
        </authorList>
    </citation>
    <scope>NUCLEOTIDE SEQUENCE [LARGE SCALE GENOMIC DNA]</scope>
    <source>
        <strain evidence="11">17A/GY</strain>
    </source>
</reference>
<dbReference type="CDD" id="cd00190">
    <property type="entry name" value="Tryp_SPc"/>
    <property type="match status" value="1"/>
</dbReference>
<dbReference type="GO" id="GO:0004252">
    <property type="term" value="F:serine-type endopeptidase activity"/>
    <property type="evidence" value="ECO:0007669"/>
    <property type="project" value="InterPro"/>
</dbReference>
<sequence>MASLSCGLGTWPGSLRHWLLPCFVTLLLLLPPSNLGDGGDHNQTVCGKPWWPDDMKEIRRWPWEVSLRIENKHVCGGALIDLIWVISAAHCFQSNKEYSVMLGSSKLQPNSSSRALKIPVGDIIVHPKYWGRNFMRSDIALVRLKTPVTFNKYVQPICLPKHNFSLKVGTQCWVTGWGKTKQHSSDNLTLAAELQEAKVFIMDNKRCDHIFHQKSFYPRVFHLIRRNMICATNYGENLCYGDPGGPLACEIDGRWTLAGVLSWEKACIKPQSPGVYTRLAKYTRWIKEQTNNGALPGPCRASCLLFLSWLLQLPVHP</sequence>
<feature type="signal peptide" evidence="7">
    <location>
        <begin position="1"/>
        <end position="36"/>
    </location>
</feature>
<dbReference type="RefSeq" id="XP_027295272.1">
    <property type="nucleotide sequence ID" value="XM_027439471.2"/>
</dbReference>
<dbReference type="InterPro" id="IPR009003">
    <property type="entry name" value="Peptidase_S1_PA"/>
</dbReference>
<evidence type="ECO:0000259" key="8">
    <source>
        <dbReference type="PROSITE" id="PS50240"/>
    </source>
</evidence>
<reference evidence="9" key="4">
    <citation type="submission" date="2025-05" db="UniProtKB">
        <authorList>
            <consortium name="Ensembl"/>
        </authorList>
    </citation>
    <scope>IDENTIFICATION</scope>
</reference>
<dbReference type="AlphaFoldDB" id="A0A8C2MWZ5"/>
<keyword evidence="4" id="KW-1015">Disulfide bond</keyword>
<dbReference type="SMART" id="SM00020">
    <property type="entry name" value="Tryp_SPc"/>
    <property type="match status" value="1"/>
</dbReference>
<dbReference type="InterPro" id="IPR001314">
    <property type="entry name" value="Peptidase_S1A"/>
</dbReference>
<keyword evidence="12" id="KW-0378">Hydrolase</keyword>
<dbReference type="Gene3D" id="2.40.10.10">
    <property type="entry name" value="Trypsin-like serine proteases"/>
    <property type="match status" value="2"/>
</dbReference>
<protein>
    <submittedName>
        <fullName evidence="9 12">Serine protease 45</fullName>
    </submittedName>
</protein>
<dbReference type="FunFam" id="2.40.10.10:FF:000122">
    <property type="entry name" value="Chymotrypsin-like elastase family member 1"/>
    <property type="match status" value="1"/>
</dbReference>
<evidence type="ECO:0000313" key="9">
    <source>
        <dbReference type="Ensembl" id="ENSCGRP00001021634.1"/>
    </source>
</evidence>
<evidence type="ECO:0000256" key="6">
    <source>
        <dbReference type="ARBA" id="ARBA00024195"/>
    </source>
</evidence>
<dbReference type="KEGG" id="cge:100771310"/>
<evidence type="ECO:0000256" key="3">
    <source>
        <dbReference type="ARBA" id="ARBA00022729"/>
    </source>
</evidence>
<evidence type="ECO:0000313" key="11">
    <source>
        <dbReference type="Proteomes" id="UP001108280"/>
    </source>
</evidence>
<comment type="similarity">
    <text evidence="6">Belongs to the peptidase S1 family. CLIP subfamily.</text>
</comment>
<dbReference type="OrthoDB" id="546450at2759"/>
<evidence type="ECO:0000256" key="2">
    <source>
        <dbReference type="ARBA" id="ARBA00022525"/>
    </source>
</evidence>
<dbReference type="InterPro" id="IPR051487">
    <property type="entry name" value="Ser/Thr_Proteases_Immune/Dev"/>
</dbReference>
<evidence type="ECO:0000256" key="7">
    <source>
        <dbReference type="SAM" id="SignalP"/>
    </source>
</evidence>
<dbReference type="InterPro" id="IPR001254">
    <property type="entry name" value="Trypsin_dom"/>
</dbReference>
<dbReference type="PRINTS" id="PR00722">
    <property type="entry name" value="CHYMOTRYPSIN"/>
</dbReference>
<dbReference type="InterPro" id="IPR018114">
    <property type="entry name" value="TRYPSIN_HIS"/>
</dbReference>
<dbReference type="PROSITE" id="PS00134">
    <property type="entry name" value="TRYPSIN_HIS"/>
    <property type="match status" value="1"/>
</dbReference>
<dbReference type="GeneID" id="100771310"/>
<dbReference type="Ensembl" id="ENSCGRT00001025878.1">
    <property type="protein sequence ID" value="ENSCGRP00001021634.1"/>
    <property type="gene ID" value="ENSCGRG00001020429.1"/>
</dbReference>
<dbReference type="Proteomes" id="UP001108280">
    <property type="component" value="Chromosome 4"/>
</dbReference>
<reference evidence="12" key="3">
    <citation type="submission" date="2025-04" db="UniProtKB">
        <authorList>
            <consortium name="RefSeq"/>
        </authorList>
    </citation>
    <scope>IDENTIFICATION</scope>
    <source>
        <strain evidence="12">17A/GY</strain>
        <tissue evidence="12">Liver</tissue>
    </source>
</reference>
<dbReference type="InterPro" id="IPR043504">
    <property type="entry name" value="Peptidase_S1_PA_chymotrypsin"/>
</dbReference>
<keyword evidence="3 7" id="KW-0732">Signal</keyword>
<keyword evidence="12" id="KW-0645">Protease</keyword>
<dbReference type="PANTHER" id="PTHR24256">
    <property type="entry name" value="TRYPTASE-RELATED"/>
    <property type="match status" value="1"/>
</dbReference>
<feature type="domain" description="Peptidase S1" evidence="8">
    <location>
        <begin position="44"/>
        <end position="291"/>
    </location>
</feature>
<dbReference type="Proteomes" id="UP000694386">
    <property type="component" value="Unplaced"/>
</dbReference>
<keyword evidence="2" id="KW-0964">Secreted</keyword>
<evidence type="ECO:0000256" key="4">
    <source>
        <dbReference type="ARBA" id="ARBA00023157"/>
    </source>
</evidence>
<evidence type="ECO:0000256" key="5">
    <source>
        <dbReference type="ARBA" id="ARBA00023180"/>
    </source>
</evidence>
<evidence type="ECO:0000256" key="1">
    <source>
        <dbReference type="ARBA" id="ARBA00004613"/>
    </source>
</evidence>
<dbReference type="CTD" id="377047"/>
<dbReference type="PROSITE" id="PS50240">
    <property type="entry name" value="TRYPSIN_DOM"/>
    <property type="match status" value="1"/>
</dbReference>
<reference evidence="11" key="1">
    <citation type="journal article" date="2018" name="Biotechnol. Bioeng.">
        <title>A reference genome of the Chinese hamster based on a hybrid assembly strategy.</title>
        <authorList>
            <person name="Rupp O."/>
            <person name="MacDonald M.L."/>
            <person name="Li S."/>
            <person name="Dhiman H."/>
            <person name="Polson S."/>
            <person name="Griep S."/>
            <person name="Heffner K."/>
            <person name="Hernandez I."/>
            <person name="Brinkrolf K."/>
            <person name="Jadhav V."/>
            <person name="Samoudi M."/>
            <person name="Hao H."/>
            <person name="Kingham B."/>
            <person name="Goesmann A."/>
            <person name="Betenbaugh M.J."/>
            <person name="Lewis N.E."/>
            <person name="Borth N."/>
            <person name="Lee K.H."/>
        </authorList>
    </citation>
    <scope>NUCLEOTIDE SEQUENCE [LARGE SCALE GENOMIC DNA]</scope>
    <source>
        <strain evidence="11">17A/GY</strain>
    </source>
</reference>
<dbReference type="GO" id="GO:0005576">
    <property type="term" value="C:extracellular region"/>
    <property type="evidence" value="ECO:0007669"/>
    <property type="project" value="UniProtKB-SubCell"/>
</dbReference>
<evidence type="ECO:0000313" key="10">
    <source>
        <dbReference type="Proteomes" id="UP000694386"/>
    </source>
</evidence>
<keyword evidence="11" id="KW-1185">Reference proteome</keyword>
<dbReference type="SUPFAM" id="SSF50494">
    <property type="entry name" value="Trypsin-like serine proteases"/>
    <property type="match status" value="1"/>
</dbReference>
<comment type="subcellular location">
    <subcellularLocation>
        <location evidence="1">Secreted</location>
    </subcellularLocation>
</comment>
<proteinExistence type="inferred from homology"/>
<evidence type="ECO:0000313" key="12">
    <source>
        <dbReference type="RefSeq" id="XP_027270507.1"/>
    </source>
</evidence>
<dbReference type="FunFam" id="2.40.10.10:FF:000105">
    <property type="entry name" value="Inactive serine protease 45"/>
    <property type="match status" value="1"/>
</dbReference>
<keyword evidence="5" id="KW-0325">Glycoprotein</keyword>
<dbReference type="RefSeq" id="XP_027270507.1">
    <property type="nucleotide sequence ID" value="XM_027414706.2"/>
</dbReference>
<name>A0A8C2MWZ5_CRIGR</name>
<feature type="chain" id="PRO_5044679043" evidence="7">
    <location>
        <begin position="37"/>
        <end position="317"/>
    </location>
</feature>
<accession>A0A8C2MWZ5</accession>
<dbReference type="GO" id="GO:0006508">
    <property type="term" value="P:proteolysis"/>
    <property type="evidence" value="ECO:0007669"/>
    <property type="project" value="UniProtKB-KW"/>
</dbReference>
<organism evidence="9 10">
    <name type="scientific">Cricetulus griseus</name>
    <name type="common">Chinese hamster</name>
    <name type="synonym">Cricetulus barabensis griseus</name>
    <dbReference type="NCBI Taxonomy" id="10029"/>
    <lineage>
        <taxon>Eukaryota</taxon>
        <taxon>Metazoa</taxon>
        <taxon>Chordata</taxon>
        <taxon>Craniata</taxon>
        <taxon>Vertebrata</taxon>
        <taxon>Euteleostomi</taxon>
        <taxon>Mammalia</taxon>
        <taxon>Eutheria</taxon>
        <taxon>Euarchontoglires</taxon>
        <taxon>Glires</taxon>
        <taxon>Rodentia</taxon>
        <taxon>Myomorpha</taxon>
        <taxon>Muroidea</taxon>
        <taxon>Cricetidae</taxon>
        <taxon>Cricetinae</taxon>
        <taxon>Cricetulus</taxon>
    </lineage>
</organism>
<gene>
    <name evidence="9 12" type="primary">Prss45p</name>
</gene>